<dbReference type="InterPro" id="IPR036259">
    <property type="entry name" value="MFS_trans_sf"/>
</dbReference>
<feature type="transmembrane region" description="Helical" evidence="7">
    <location>
        <begin position="30"/>
        <end position="51"/>
    </location>
</feature>
<dbReference type="InterPro" id="IPR011701">
    <property type="entry name" value="MFS"/>
</dbReference>
<comment type="subcellular location">
    <subcellularLocation>
        <location evidence="1">Cell membrane</location>
        <topology evidence="1">Multi-pass membrane protein</topology>
    </subcellularLocation>
</comment>
<evidence type="ECO:0000256" key="5">
    <source>
        <dbReference type="ARBA" id="ARBA00022989"/>
    </source>
</evidence>
<keyword evidence="6 7" id="KW-0472">Membrane</keyword>
<evidence type="ECO:0000256" key="3">
    <source>
        <dbReference type="ARBA" id="ARBA00022475"/>
    </source>
</evidence>
<dbReference type="PANTHER" id="PTHR42718:SF46">
    <property type="entry name" value="BLR6921 PROTEIN"/>
    <property type="match status" value="1"/>
</dbReference>
<evidence type="ECO:0000256" key="7">
    <source>
        <dbReference type="SAM" id="Phobius"/>
    </source>
</evidence>
<dbReference type="EMBL" id="CP026952">
    <property type="protein sequence ID" value="AWB93164.1"/>
    <property type="molecule type" value="Genomic_DNA"/>
</dbReference>
<dbReference type="KEGG" id="aez:C3E78_13665"/>
<feature type="transmembrane region" description="Helical" evidence="7">
    <location>
        <begin position="210"/>
        <end position="231"/>
    </location>
</feature>
<feature type="transmembrane region" description="Helical" evidence="7">
    <location>
        <begin position="405"/>
        <end position="425"/>
    </location>
</feature>
<reference evidence="10" key="1">
    <citation type="submission" date="2018-01" db="EMBL/GenBank/DDBJ databases">
        <authorList>
            <person name="Li J."/>
        </authorList>
    </citation>
    <scope>NUCLEOTIDE SEQUENCE [LARGE SCALE GENOMIC DNA]</scope>
    <source>
        <strain evidence="10">592</strain>
    </source>
</reference>
<feature type="transmembrane region" description="Helical" evidence="7">
    <location>
        <begin position="93"/>
        <end position="113"/>
    </location>
</feature>
<keyword evidence="2" id="KW-0813">Transport</keyword>
<feature type="transmembrane region" description="Helical" evidence="7">
    <location>
        <begin position="148"/>
        <end position="170"/>
    </location>
</feature>
<evidence type="ECO:0000313" key="9">
    <source>
        <dbReference type="EMBL" id="AWB93164.1"/>
    </source>
</evidence>
<feature type="transmembrane region" description="Helical" evidence="7">
    <location>
        <begin position="343"/>
        <end position="365"/>
    </location>
</feature>
<evidence type="ECO:0000313" key="10">
    <source>
        <dbReference type="Proteomes" id="UP000244384"/>
    </source>
</evidence>
<evidence type="ECO:0000256" key="4">
    <source>
        <dbReference type="ARBA" id="ARBA00022692"/>
    </source>
</evidence>
<dbReference type="SUPFAM" id="SSF103473">
    <property type="entry name" value="MFS general substrate transporter"/>
    <property type="match status" value="1"/>
</dbReference>
<sequence length="440" mass="45052">MLGATVLGTMANNIISVPLNTIAEDLDRPVASTVLAVSAFIIVLAVAIPVAGWVGDRLGRRRVLLAALLLMVVGQALASLAPGLELLIAARAVQGLACSAIPPMVMGMLVTFFPGQRLRVMGAWAAANGAGQALGPPIGGLIADAAGWRSIFVLMCVLSLVAFVAVARSVPSAPGHRERFDLPGALLLSSGMTLLLVAVTSVSLPGARLALIGGLAAIGLVLLLLFVAVSARNPHAMLPPHLLFETRFLRSSLAAFVQMFMLGTALVAVPLHLTGPLHMSSWHAGLLFFQLPVVMVLLAPWVGRAAARWSPRLILRIGLLTLVVGGALAGVVGEEADGTWATWLISAVLLVLGAGMALVQTPAAAGATRSPAGGRGAALGAFSMLRFSGSAAGTAWVAIGYHHGLLALFLFAAAVVTIGLAVTFVGPDPHDDPASAEPAY</sequence>
<dbReference type="GO" id="GO:0005886">
    <property type="term" value="C:plasma membrane"/>
    <property type="evidence" value="ECO:0007669"/>
    <property type="project" value="UniProtKB-SubCell"/>
</dbReference>
<gene>
    <name evidence="9" type="ORF">C3E78_13665</name>
</gene>
<evidence type="ECO:0000259" key="8">
    <source>
        <dbReference type="PROSITE" id="PS50850"/>
    </source>
</evidence>
<evidence type="ECO:0000256" key="1">
    <source>
        <dbReference type="ARBA" id="ARBA00004651"/>
    </source>
</evidence>
<keyword evidence="3" id="KW-1003">Cell membrane</keyword>
<dbReference type="Gene3D" id="1.20.1720.10">
    <property type="entry name" value="Multidrug resistance protein D"/>
    <property type="match status" value="1"/>
</dbReference>
<dbReference type="Gene3D" id="1.20.1250.20">
    <property type="entry name" value="MFS general substrate transporter like domains"/>
    <property type="match status" value="1"/>
</dbReference>
<dbReference type="Pfam" id="PF07690">
    <property type="entry name" value="MFS_1"/>
    <property type="match status" value="2"/>
</dbReference>
<keyword evidence="10" id="KW-1185">Reference proteome</keyword>
<protein>
    <submittedName>
        <fullName evidence="9">MFS transporter</fullName>
    </submittedName>
</protein>
<dbReference type="Proteomes" id="UP000244384">
    <property type="component" value="Chromosome"/>
</dbReference>
<evidence type="ECO:0000256" key="2">
    <source>
        <dbReference type="ARBA" id="ARBA00022448"/>
    </source>
</evidence>
<feature type="transmembrane region" description="Helical" evidence="7">
    <location>
        <begin position="377"/>
        <end position="399"/>
    </location>
</feature>
<feature type="transmembrane region" description="Helical" evidence="7">
    <location>
        <begin position="182"/>
        <end position="204"/>
    </location>
</feature>
<feature type="transmembrane region" description="Helical" evidence="7">
    <location>
        <begin position="279"/>
        <end position="301"/>
    </location>
</feature>
<dbReference type="AlphaFoldDB" id="A0A2S0WPJ7"/>
<feature type="domain" description="Major facilitator superfamily (MFS) profile" evidence="8">
    <location>
        <begin position="1"/>
        <end position="430"/>
    </location>
</feature>
<evidence type="ECO:0000256" key="6">
    <source>
        <dbReference type="ARBA" id="ARBA00023136"/>
    </source>
</evidence>
<organism evidence="9 10">
    <name type="scientific">Aeromicrobium chenweiae</name>
    <dbReference type="NCBI Taxonomy" id="2079793"/>
    <lineage>
        <taxon>Bacteria</taxon>
        <taxon>Bacillati</taxon>
        <taxon>Actinomycetota</taxon>
        <taxon>Actinomycetes</taxon>
        <taxon>Propionibacteriales</taxon>
        <taxon>Nocardioidaceae</taxon>
        <taxon>Aeromicrobium</taxon>
    </lineage>
</organism>
<name>A0A2S0WPJ7_9ACTN</name>
<feature type="transmembrane region" description="Helical" evidence="7">
    <location>
        <begin position="63"/>
        <end position="81"/>
    </location>
</feature>
<dbReference type="PRINTS" id="PR01036">
    <property type="entry name" value="TCRTETB"/>
</dbReference>
<feature type="transmembrane region" description="Helical" evidence="7">
    <location>
        <begin position="252"/>
        <end position="273"/>
    </location>
</feature>
<proteinExistence type="predicted"/>
<keyword evidence="4 7" id="KW-0812">Transmembrane</keyword>
<dbReference type="PANTHER" id="PTHR42718">
    <property type="entry name" value="MAJOR FACILITATOR SUPERFAMILY MULTIDRUG TRANSPORTER MFSC"/>
    <property type="match status" value="1"/>
</dbReference>
<keyword evidence="5 7" id="KW-1133">Transmembrane helix</keyword>
<dbReference type="PROSITE" id="PS50850">
    <property type="entry name" value="MFS"/>
    <property type="match status" value="1"/>
</dbReference>
<dbReference type="GO" id="GO:0022857">
    <property type="term" value="F:transmembrane transporter activity"/>
    <property type="evidence" value="ECO:0007669"/>
    <property type="project" value="InterPro"/>
</dbReference>
<accession>A0A2S0WPJ7</accession>
<dbReference type="InterPro" id="IPR020846">
    <property type="entry name" value="MFS_dom"/>
</dbReference>
<feature type="transmembrane region" description="Helical" evidence="7">
    <location>
        <begin position="313"/>
        <end position="331"/>
    </location>
</feature>